<evidence type="ECO:0000259" key="6">
    <source>
        <dbReference type="SMART" id="SM00732"/>
    </source>
</evidence>
<dbReference type="EC" id="3.1.-.-" evidence="5"/>
<dbReference type="InterPro" id="IPR005227">
    <property type="entry name" value="YqgF"/>
</dbReference>
<dbReference type="Proteomes" id="UP000606499">
    <property type="component" value="Unassembled WGS sequence"/>
</dbReference>
<comment type="function">
    <text evidence="5">Could be a nuclease involved in processing of the 5'-end of pre-16S rRNA.</text>
</comment>
<keyword evidence="3 5" id="KW-0540">Nuclease</keyword>
<keyword evidence="8" id="KW-1185">Reference proteome</keyword>
<sequence length="147" mass="16498">MRILGVDYGDARTGLSVSDPSGFLAGSPSVIHEWNYERLVDRLVAFVAENRIEEIVLGWPKNMDGTAGPRAEKCEALARTLEERTGRPVTLWDERRTTVAAHDILHQSGKKSKKHRESVDAVAASLILQGYLDFRRRQQQAGGRREE</sequence>
<feature type="domain" description="YqgF/RNase H-like" evidence="6">
    <location>
        <begin position="1"/>
        <end position="101"/>
    </location>
</feature>
<dbReference type="EMBL" id="JACOPL010000002">
    <property type="protein sequence ID" value="MBC5724394.1"/>
    <property type="molecule type" value="Genomic_DNA"/>
</dbReference>
<dbReference type="InterPro" id="IPR012337">
    <property type="entry name" value="RNaseH-like_sf"/>
</dbReference>
<comment type="similarity">
    <text evidence="5">Belongs to the YqgF HJR family.</text>
</comment>
<gene>
    <name evidence="7" type="primary">ruvX</name>
    <name evidence="7" type="ORF">H8S45_02775</name>
</gene>
<keyword evidence="4 5" id="KW-0378">Hydrolase</keyword>
<organism evidence="7 8">
    <name type="scientific">Agathobaculum faecis</name>
    <dbReference type="NCBI Taxonomy" id="2763013"/>
    <lineage>
        <taxon>Bacteria</taxon>
        <taxon>Bacillati</taxon>
        <taxon>Bacillota</taxon>
        <taxon>Clostridia</taxon>
        <taxon>Eubacteriales</taxon>
        <taxon>Butyricicoccaceae</taxon>
        <taxon>Agathobaculum</taxon>
    </lineage>
</organism>
<dbReference type="GO" id="GO:0000967">
    <property type="term" value="P:rRNA 5'-end processing"/>
    <property type="evidence" value="ECO:0007669"/>
    <property type="project" value="UniProtKB-UniRule"/>
</dbReference>
<dbReference type="SMART" id="SM00732">
    <property type="entry name" value="YqgFc"/>
    <property type="match status" value="1"/>
</dbReference>
<dbReference type="InterPro" id="IPR037027">
    <property type="entry name" value="YqgF/RNaseH-like_dom_sf"/>
</dbReference>
<keyword evidence="2 5" id="KW-0690">Ribosome biogenesis</keyword>
<dbReference type="GO" id="GO:0004518">
    <property type="term" value="F:nuclease activity"/>
    <property type="evidence" value="ECO:0007669"/>
    <property type="project" value="UniProtKB-KW"/>
</dbReference>
<dbReference type="Pfam" id="PF03652">
    <property type="entry name" value="RuvX"/>
    <property type="match status" value="1"/>
</dbReference>
<evidence type="ECO:0000256" key="3">
    <source>
        <dbReference type="ARBA" id="ARBA00022722"/>
    </source>
</evidence>
<comment type="subcellular location">
    <subcellularLocation>
        <location evidence="5">Cytoplasm</location>
    </subcellularLocation>
</comment>
<evidence type="ECO:0000313" key="7">
    <source>
        <dbReference type="EMBL" id="MBC5724394.1"/>
    </source>
</evidence>
<proteinExistence type="inferred from homology"/>
<evidence type="ECO:0000313" key="8">
    <source>
        <dbReference type="Proteomes" id="UP000606499"/>
    </source>
</evidence>
<dbReference type="SUPFAM" id="SSF53098">
    <property type="entry name" value="Ribonuclease H-like"/>
    <property type="match status" value="1"/>
</dbReference>
<dbReference type="HAMAP" id="MF_00651">
    <property type="entry name" value="Nuclease_YqgF"/>
    <property type="match status" value="1"/>
</dbReference>
<evidence type="ECO:0000256" key="5">
    <source>
        <dbReference type="HAMAP-Rule" id="MF_00651"/>
    </source>
</evidence>
<dbReference type="RefSeq" id="WP_054326511.1">
    <property type="nucleotide sequence ID" value="NZ_JACOPL010000002.1"/>
</dbReference>
<dbReference type="GO" id="GO:0005829">
    <property type="term" value="C:cytosol"/>
    <property type="evidence" value="ECO:0007669"/>
    <property type="project" value="TreeGrafter"/>
</dbReference>
<dbReference type="CDD" id="cd16964">
    <property type="entry name" value="YqgF"/>
    <property type="match status" value="1"/>
</dbReference>
<accession>A0A923RUZ2</accession>
<protein>
    <recommendedName>
        <fullName evidence="5">Putative pre-16S rRNA nuclease</fullName>
        <ecNumber evidence="5">3.1.-.-</ecNumber>
    </recommendedName>
</protein>
<keyword evidence="1 5" id="KW-0963">Cytoplasm</keyword>
<evidence type="ECO:0000256" key="4">
    <source>
        <dbReference type="ARBA" id="ARBA00022801"/>
    </source>
</evidence>
<dbReference type="InterPro" id="IPR006641">
    <property type="entry name" value="YqgF/RNaseH-like_dom"/>
</dbReference>
<dbReference type="GO" id="GO:0016788">
    <property type="term" value="F:hydrolase activity, acting on ester bonds"/>
    <property type="evidence" value="ECO:0007669"/>
    <property type="project" value="UniProtKB-UniRule"/>
</dbReference>
<comment type="caution">
    <text evidence="7">The sequence shown here is derived from an EMBL/GenBank/DDBJ whole genome shotgun (WGS) entry which is preliminary data.</text>
</comment>
<dbReference type="Gene3D" id="3.30.420.140">
    <property type="entry name" value="YqgF/RNase H-like domain"/>
    <property type="match status" value="1"/>
</dbReference>
<name>A0A923RUZ2_9FIRM</name>
<dbReference type="NCBIfam" id="TIGR00250">
    <property type="entry name" value="RNAse_H_YqgF"/>
    <property type="match status" value="1"/>
</dbReference>
<dbReference type="PANTHER" id="PTHR33317:SF4">
    <property type="entry name" value="POLYNUCLEOTIDYL TRANSFERASE, RIBONUCLEASE H-LIKE SUPERFAMILY PROTEIN"/>
    <property type="match status" value="1"/>
</dbReference>
<evidence type="ECO:0000256" key="2">
    <source>
        <dbReference type="ARBA" id="ARBA00022517"/>
    </source>
</evidence>
<dbReference type="PANTHER" id="PTHR33317">
    <property type="entry name" value="POLYNUCLEOTIDYL TRANSFERASE, RIBONUCLEASE H-LIKE SUPERFAMILY PROTEIN"/>
    <property type="match status" value="1"/>
</dbReference>
<dbReference type="AlphaFoldDB" id="A0A923RUZ2"/>
<reference evidence="7" key="1">
    <citation type="submission" date="2020-08" db="EMBL/GenBank/DDBJ databases">
        <title>Genome public.</title>
        <authorList>
            <person name="Liu C."/>
            <person name="Sun Q."/>
        </authorList>
    </citation>
    <scope>NUCLEOTIDE SEQUENCE</scope>
    <source>
        <strain evidence="7">NSJ-28</strain>
    </source>
</reference>
<evidence type="ECO:0000256" key="1">
    <source>
        <dbReference type="ARBA" id="ARBA00022490"/>
    </source>
</evidence>